<comment type="subunit">
    <text evidence="3">Tetramer of two alpha and two beta subunits.</text>
</comment>
<accession>A0A1H0ZKQ8</accession>
<keyword evidence="7" id="KW-1185">Reference proteome</keyword>
<dbReference type="GO" id="GO:0004748">
    <property type="term" value="F:ribonucleoside-diphosphate reductase activity, thioredoxin disulfide as acceptor"/>
    <property type="evidence" value="ECO:0007669"/>
    <property type="project" value="UniProtKB-EC"/>
</dbReference>
<comment type="catalytic activity">
    <reaction evidence="5">
        <text>a 2'-deoxyribonucleoside 5'-diphosphate + [thioredoxin]-disulfide + H2O = a ribonucleoside 5'-diphosphate + [thioredoxin]-dithiol</text>
        <dbReference type="Rhea" id="RHEA:23252"/>
        <dbReference type="Rhea" id="RHEA-COMP:10698"/>
        <dbReference type="Rhea" id="RHEA-COMP:10700"/>
        <dbReference type="ChEBI" id="CHEBI:15377"/>
        <dbReference type="ChEBI" id="CHEBI:29950"/>
        <dbReference type="ChEBI" id="CHEBI:50058"/>
        <dbReference type="ChEBI" id="CHEBI:57930"/>
        <dbReference type="ChEBI" id="CHEBI:73316"/>
        <dbReference type="EC" id="1.17.4.1"/>
    </reaction>
</comment>
<name>A0A1H0ZKQ8_9LACT</name>
<proteinExistence type="inferred from homology"/>
<dbReference type="InterPro" id="IPR012348">
    <property type="entry name" value="RNR-like"/>
</dbReference>
<evidence type="ECO:0000256" key="4">
    <source>
        <dbReference type="ARBA" id="ARBA00012274"/>
    </source>
</evidence>
<evidence type="ECO:0000256" key="5">
    <source>
        <dbReference type="ARBA" id="ARBA00047754"/>
    </source>
</evidence>
<reference evidence="7" key="1">
    <citation type="submission" date="2016-10" db="EMBL/GenBank/DDBJ databases">
        <authorList>
            <person name="Varghese N."/>
            <person name="Submissions S."/>
        </authorList>
    </citation>
    <scope>NUCLEOTIDE SEQUENCE [LARGE SCALE GENOMIC DNA]</scope>
    <source>
        <strain evidence="7">MPL-11</strain>
    </source>
</reference>
<dbReference type="Gene3D" id="1.10.620.20">
    <property type="entry name" value="Ribonucleotide Reductase, subunit A"/>
    <property type="match status" value="1"/>
</dbReference>
<evidence type="ECO:0000313" key="7">
    <source>
        <dbReference type="Proteomes" id="UP000199481"/>
    </source>
</evidence>
<dbReference type="Pfam" id="PF00268">
    <property type="entry name" value="Ribonuc_red_sm"/>
    <property type="match status" value="1"/>
</dbReference>
<dbReference type="OrthoDB" id="9766544at2"/>
<evidence type="ECO:0000256" key="3">
    <source>
        <dbReference type="ARBA" id="ARBA00011209"/>
    </source>
</evidence>
<evidence type="ECO:0000313" key="6">
    <source>
        <dbReference type="EMBL" id="SDQ28078.1"/>
    </source>
</evidence>
<evidence type="ECO:0000256" key="1">
    <source>
        <dbReference type="ARBA" id="ARBA00001962"/>
    </source>
</evidence>
<dbReference type="RefSeq" id="WP_035020585.1">
    <property type="nucleotide sequence ID" value="NZ_CP084916.1"/>
</dbReference>
<dbReference type="CDD" id="cd01049">
    <property type="entry name" value="RNRR2"/>
    <property type="match status" value="1"/>
</dbReference>
<dbReference type="InterPro" id="IPR033909">
    <property type="entry name" value="RNR_small"/>
</dbReference>
<dbReference type="InterPro" id="IPR009078">
    <property type="entry name" value="Ferritin-like_SF"/>
</dbReference>
<dbReference type="PANTHER" id="PTHR23409">
    <property type="entry name" value="RIBONUCLEOSIDE-DIPHOSPHATE REDUCTASE SMALL CHAIN"/>
    <property type="match status" value="1"/>
</dbReference>
<dbReference type="GO" id="GO:0009263">
    <property type="term" value="P:deoxyribonucleotide biosynthetic process"/>
    <property type="evidence" value="ECO:0007669"/>
    <property type="project" value="InterPro"/>
</dbReference>
<dbReference type="SUPFAM" id="SSF47240">
    <property type="entry name" value="Ferritin-like"/>
    <property type="match status" value="1"/>
</dbReference>
<gene>
    <name evidence="6" type="ORF">SAMN04487752_1581</name>
</gene>
<comment type="cofactor">
    <cofactor evidence="1">
        <name>Fe cation</name>
        <dbReference type="ChEBI" id="CHEBI:24875"/>
    </cofactor>
</comment>
<dbReference type="UniPathway" id="UPA00326"/>
<dbReference type="Proteomes" id="UP000199481">
    <property type="component" value="Unassembled WGS sequence"/>
</dbReference>
<dbReference type="PANTHER" id="PTHR23409:SF18">
    <property type="entry name" value="RIBONUCLEOSIDE-DIPHOSPHATE REDUCTASE SUBUNIT M2"/>
    <property type="match status" value="1"/>
</dbReference>
<organism evidence="6 7">
    <name type="scientific">Carnobacterium viridans</name>
    <dbReference type="NCBI Taxonomy" id="174587"/>
    <lineage>
        <taxon>Bacteria</taxon>
        <taxon>Bacillati</taxon>
        <taxon>Bacillota</taxon>
        <taxon>Bacilli</taxon>
        <taxon>Lactobacillales</taxon>
        <taxon>Carnobacteriaceae</taxon>
        <taxon>Carnobacterium</taxon>
    </lineage>
</organism>
<dbReference type="EMBL" id="FNJW01000008">
    <property type="protein sequence ID" value="SDQ28078.1"/>
    <property type="molecule type" value="Genomic_DNA"/>
</dbReference>
<sequence length="319" mass="37305">MSYLHYKAINWNEIEDLLDHSTWEKLTSLFWLDTRIPVTNEKSQWEALPENEREAFMKSLAGLASAATFQSEKGYLVINEGKHTQQEAAIYNNIQFIESVHAKAYNTILIGFNEPKEVDDLLTWADNNRELQYRLDRILEVYKTGTPLQKRVANLLLEGVLTYSGFFTPLLYWAQKRFTSVSEMIKLVLTNESLHCFYISHKFQLGFSELTQQEQAELRDWTFDLFVELVNNELNSIEQIYYKTDWLEEAKDFVRQQANNALKSLGFEPLYPESVANSIYIDSINTILTKLTHHDVSSQTNISFQIDKENLMTEEDYDF</sequence>
<dbReference type="EC" id="1.17.4.1" evidence="4"/>
<dbReference type="AlphaFoldDB" id="A0A1H0ZKQ8"/>
<evidence type="ECO:0000256" key="2">
    <source>
        <dbReference type="ARBA" id="ARBA00009303"/>
    </source>
</evidence>
<protein>
    <recommendedName>
        <fullName evidence="4">ribonucleoside-diphosphate reductase</fullName>
        <ecNumber evidence="4">1.17.4.1</ecNumber>
    </recommendedName>
</protein>
<comment type="similarity">
    <text evidence="2">Belongs to the ribonucleoside diphosphate reductase small chain family.</text>
</comment>
<dbReference type="InterPro" id="IPR000358">
    <property type="entry name" value="RNR_small_fam"/>
</dbReference>